<dbReference type="RefSeq" id="WP_198841743.1">
    <property type="nucleotide sequence ID" value="NZ_JAEHFJ010000005.1"/>
</dbReference>
<evidence type="ECO:0000313" key="3">
    <source>
        <dbReference type="EMBL" id="MBJ2175040.1"/>
    </source>
</evidence>
<comment type="caution">
    <text evidence="3">The sequence shown here is derived from an EMBL/GenBank/DDBJ whole genome shotgun (WGS) entry which is preliminary data.</text>
</comment>
<proteinExistence type="predicted"/>
<dbReference type="Gene3D" id="2.40.160.50">
    <property type="entry name" value="membrane protein fhac: a member of the omp85/tpsb transporter family"/>
    <property type="match status" value="1"/>
</dbReference>
<dbReference type="Pfam" id="PF03865">
    <property type="entry name" value="ShlB"/>
    <property type="match status" value="1"/>
</dbReference>
<evidence type="ECO:0008006" key="5">
    <source>
        <dbReference type="Google" id="ProtNLM"/>
    </source>
</evidence>
<feature type="domain" description="Haemolysin activator HlyB C-terminal" evidence="1">
    <location>
        <begin position="351"/>
        <end position="507"/>
    </location>
</feature>
<name>A0ABS0WST3_9FLAO</name>
<dbReference type="EMBL" id="JAEHFJ010000005">
    <property type="protein sequence ID" value="MBJ2175040.1"/>
    <property type="molecule type" value="Genomic_DNA"/>
</dbReference>
<reference evidence="3 4" key="1">
    <citation type="submission" date="2020-12" db="EMBL/GenBank/DDBJ databases">
        <title>Aureibaculum luteum sp. nov. and Aureibaculum flavum sp. nov., novel members of the family Flavobacteriaceae isolated from Antarctic intertidal sediments.</title>
        <authorList>
            <person name="He X."/>
            <person name="Zhang X."/>
        </authorList>
    </citation>
    <scope>NUCLEOTIDE SEQUENCE [LARGE SCALE GENOMIC DNA]</scope>
    <source>
        <strain evidence="3 4">A20</strain>
    </source>
</reference>
<dbReference type="InterPro" id="IPR005565">
    <property type="entry name" value="Hemolysn_activator_HlyB_C"/>
</dbReference>
<evidence type="ECO:0000259" key="2">
    <source>
        <dbReference type="Pfam" id="PF07244"/>
    </source>
</evidence>
<gene>
    <name evidence="3" type="ORF">JBL43_12380</name>
</gene>
<feature type="domain" description="POTRA" evidence="2">
    <location>
        <begin position="180"/>
        <end position="247"/>
    </location>
</feature>
<organism evidence="3 4">
    <name type="scientific">Aureibaculum flavum</name>
    <dbReference type="NCBI Taxonomy" id="2795986"/>
    <lineage>
        <taxon>Bacteria</taxon>
        <taxon>Pseudomonadati</taxon>
        <taxon>Bacteroidota</taxon>
        <taxon>Flavobacteriia</taxon>
        <taxon>Flavobacteriales</taxon>
        <taxon>Flavobacteriaceae</taxon>
        <taxon>Aureibaculum</taxon>
    </lineage>
</organism>
<evidence type="ECO:0000313" key="4">
    <source>
        <dbReference type="Proteomes" id="UP000623301"/>
    </source>
</evidence>
<dbReference type="Proteomes" id="UP000623301">
    <property type="component" value="Unassembled WGS sequence"/>
</dbReference>
<dbReference type="Pfam" id="PF07244">
    <property type="entry name" value="POTRA"/>
    <property type="match status" value="1"/>
</dbReference>
<keyword evidence="4" id="KW-1185">Reference proteome</keyword>
<evidence type="ECO:0000259" key="1">
    <source>
        <dbReference type="Pfam" id="PF03865"/>
    </source>
</evidence>
<dbReference type="InterPro" id="IPR010827">
    <property type="entry name" value="BamA/TamA_POTRA"/>
</dbReference>
<protein>
    <recommendedName>
        <fullName evidence="5">Haemolysin activator HlyB C-terminal domain-containing protein</fullName>
    </recommendedName>
</protein>
<sequence length="559" mass="64001">MKQKFTPYIYTLFLILFFNHCYGQKKELNISAIDSTSTLFLQNIHFKKHHFTEKSIFKTLDSIKIEIEKSGFINNSIDSLIKTDSSYTAVFNLRNQIQYIRIYFDKNEINQDQLSTISKNATSNYFEVQPSKLTNTLHQITNTLEKEGQSFSEVSLKNITIKNDTLIESFLLIKKTSVRKINKVTINGYTTFPKSFLIQHLGIKQNETFSKQKMKDASTATKNLPFVSEIKSPEVLFTKDSTIVYLNLKKENANKFDGLIGFTSKENGKGLSLNGYLDLSLNNLFNSGENLNLIWKNNGSDRQVFNIDISLPYIFNSKTSPYLALNIYKQDSSFVNTLFKFALPFKINNRNSVGLVLKSESSLNLLTNINNNTEDYSTLHYGLNYNYAIPNFNNIFKTKFNFILEALIGKRNATTKDNQLKIYLKSNFLWTLNHKNHIFLQNQSGLINSKNLYNNELLRVGGSNSIRGFDEESILTSSFSTLNLEYRYVTNNASYLYSISDFGYTNHNNLTSKLYALGLGYAFSSKIGFVNLSYALGASSKTPLNINNSRFHIKIVNFF</sequence>
<accession>A0ABS0WST3</accession>